<evidence type="ECO:0000313" key="2">
    <source>
        <dbReference type="EMBL" id="KKM60861.1"/>
    </source>
</evidence>
<dbReference type="AlphaFoldDB" id="A0A0F9JF07"/>
<dbReference type="EMBL" id="LAZR01011594">
    <property type="protein sequence ID" value="KKM60861.1"/>
    <property type="molecule type" value="Genomic_DNA"/>
</dbReference>
<sequence>MSESKPEKAEEDQVEATKEKTAGEVSLSKLKPGDVFVYRGDRYTRASAGKKKVKVILLTQAQVGATATEEKTIEYGVSRLELPKDTQVLKSQPLPSG</sequence>
<accession>A0A0F9JF07</accession>
<reference evidence="2" key="1">
    <citation type="journal article" date="2015" name="Nature">
        <title>Complex archaea that bridge the gap between prokaryotes and eukaryotes.</title>
        <authorList>
            <person name="Spang A."/>
            <person name="Saw J.H."/>
            <person name="Jorgensen S.L."/>
            <person name="Zaremba-Niedzwiedzka K."/>
            <person name="Martijn J."/>
            <person name="Lind A.E."/>
            <person name="van Eijk R."/>
            <person name="Schleper C."/>
            <person name="Guy L."/>
            <person name="Ettema T.J."/>
        </authorList>
    </citation>
    <scope>NUCLEOTIDE SEQUENCE</scope>
</reference>
<proteinExistence type="predicted"/>
<feature type="region of interest" description="Disordered" evidence="1">
    <location>
        <begin position="1"/>
        <end position="25"/>
    </location>
</feature>
<gene>
    <name evidence="2" type="ORF">LCGC14_1537500</name>
</gene>
<organism evidence="2">
    <name type="scientific">marine sediment metagenome</name>
    <dbReference type="NCBI Taxonomy" id="412755"/>
    <lineage>
        <taxon>unclassified sequences</taxon>
        <taxon>metagenomes</taxon>
        <taxon>ecological metagenomes</taxon>
    </lineage>
</organism>
<evidence type="ECO:0000256" key="1">
    <source>
        <dbReference type="SAM" id="MobiDB-lite"/>
    </source>
</evidence>
<comment type="caution">
    <text evidence="2">The sequence shown here is derived from an EMBL/GenBank/DDBJ whole genome shotgun (WGS) entry which is preliminary data.</text>
</comment>
<name>A0A0F9JF07_9ZZZZ</name>
<protein>
    <submittedName>
        <fullName evidence="2">Uncharacterized protein</fullName>
    </submittedName>
</protein>